<dbReference type="EMBL" id="CP034673">
    <property type="protein sequence ID" value="AZS27459.1"/>
    <property type="molecule type" value="Genomic_DNA"/>
</dbReference>
<evidence type="ECO:0008006" key="3">
    <source>
        <dbReference type="Google" id="ProtNLM"/>
    </source>
</evidence>
<evidence type="ECO:0000313" key="2">
    <source>
        <dbReference type="Proteomes" id="UP000256923"/>
    </source>
</evidence>
<evidence type="ECO:0000313" key="1">
    <source>
        <dbReference type="EMBL" id="AZS27459.1"/>
    </source>
</evidence>
<reference evidence="1 2" key="1">
    <citation type="submission" date="2018-12" db="EMBL/GenBank/DDBJ databases">
        <title>Characterization and Draft Genome of Vibrio anguillarum J360 Marine Pathogen Isolated from an Outbreak in Lumpfish (Cyclopterus lumpus).</title>
        <authorList>
            <person name="Vasquez J.I."/>
            <person name="Cao T."/>
            <person name="Chakraborty S."/>
            <person name="Gnanagobal H."/>
            <person name="Wescot J."/>
            <person name="Boyce D."/>
            <person name="Santander J."/>
        </authorList>
    </citation>
    <scope>NUCLEOTIDE SEQUENCE [LARGE SCALE GENOMIC DNA]</scope>
    <source>
        <strain evidence="1 2">J360</strain>
    </source>
</reference>
<organism evidence="1 2">
    <name type="scientific">Vibrio anguillarum</name>
    <name type="common">Listonella anguillarum</name>
    <dbReference type="NCBI Taxonomy" id="55601"/>
    <lineage>
        <taxon>Bacteria</taxon>
        <taxon>Pseudomonadati</taxon>
        <taxon>Pseudomonadota</taxon>
        <taxon>Gammaproteobacteria</taxon>
        <taxon>Vibrionales</taxon>
        <taxon>Vibrionaceae</taxon>
        <taxon>Vibrio</taxon>
    </lineage>
</organism>
<sequence length="330" mass="38817">MNQLSNSLVIFDFFKEKFERDLYLMEFSVSSTKKYGKRCKDISHFNEDLKQSLFLKQVIDVCAFLDEFNVFRALAKDNERVKNLCKLVKPALKRIEGVKGLRRYRNALAAHNFRHDSKKEDVVLISDYSKHPDCPNSIAEMFFLSSLCITIIEAISSEFSSELKQALECYFSRLEDDRDDPLRGIKTLREAYDEVEKYRIKLDLKPKFIENEFTEFNMALDKLNWSVIPVGFDLVEDQTNRAWCEVLDLYLRMRGYQDIKYIQGEKGRFINHWLELYGYAITITDKLDAFDPSGIKKHYDSISTWEPRNHKTRAQQADLVFNEVMKVVVP</sequence>
<name>A0A289GH27_VIBAN</name>
<dbReference type="AlphaFoldDB" id="A0A289GH27"/>
<dbReference type="Proteomes" id="UP000256923">
    <property type="component" value="Chromosome 2"/>
</dbReference>
<accession>A0A289GH27</accession>
<proteinExistence type="predicted"/>
<protein>
    <recommendedName>
        <fullName evidence="3">HEPN AbiU2-like domain-containing protein</fullName>
    </recommendedName>
</protein>
<gene>
    <name evidence="1" type="ORF">DYL72_18405</name>
</gene>